<gene>
    <name evidence="1" type="ORF">QTO34_018526</name>
</gene>
<organism evidence="1 2">
    <name type="scientific">Cnephaeus nilssonii</name>
    <name type="common">Northern bat</name>
    <name type="synonym">Eptesicus nilssonii</name>
    <dbReference type="NCBI Taxonomy" id="3371016"/>
    <lineage>
        <taxon>Eukaryota</taxon>
        <taxon>Metazoa</taxon>
        <taxon>Chordata</taxon>
        <taxon>Craniata</taxon>
        <taxon>Vertebrata</taxon>
        <taxon>Euteleostomi</taxon>
        <taxon>Mammalia</taxon>
        <taxon>Eutheria</taxon>
        <taxon>Laurasiatheria</taxon>
        <taxon>Chiroptera</taxon>
        <taxon>Yangochiroptera</taxon>
        <taxon>Vespertilionidae</taxon>
        <taxon>Cnephaeus</taxon>
    </lineage>
</organism>
<name>A0AA40LQ94_CNENI</name>
<dbReference type="EMBL" id="JAULJE010000008">
    <property type="protein sequence ID" value="KAK1339962.1"/>
    <property type="molecule type" value="Genomic_DNA"/>
</dbReference>
<comment type="caution">
    <text evidence="1">The sequence shown here is derived from an EMBL/GenBank/DDBJ whole genome shotgun (WGS) entry which is preliminary data.</text>
</comment>
<reference evidence="1" key="1">
    <citation type="submission" date="2023-06" db="EMBL/GenBank/DDBJ databases">
        <title>Reference genome for the Northern bat (Eptesicus nilssonii), a most northern bat species.</title>
        <authorList>
            <person name="Laine V.N."/>
            <person name="Pulliainen A.T."/>
            <person name="Lilley T.M."/>
        </authorList>
    </citation>
    <scope>NUCLEOTIDE SEQUENCE</scope>
    <source>
        <strain evidence="1">BLF_Eptnil</strain>
        <tissue evidence="1">Kidney</tissue>
    </source>
</reference>
<evidence type="ECO:0000313" key="2">
    <source>
        <dbReference type="Proteomes" id="UP001177744"/>
    </source>
</evidence>
<proteinExistence type="predicted"/>
<dbReference type="Proteomes" id="UP001177744">
    <property type="component" value="Unassembled WGS sequence"/>
</dbReference>
<protein>
    <submittedName>
        <fullName evidence="1">Uncharacterized protein</fullName>
    </submittedName>
</protein>
<dbReference type="AlphaFoldDB" id="A0AA40LQ94"/>
<keyword evidence="2" id="KW-1185">Reference proteome</keyword>
<evidence type="ECO:0000313" key="1">
    <source>
        <dbReference type="EMBL" id="KAK1339962.1"/>
    </source>
</evidence>
<accession>A0AA40LQ94</accession>
<sequence>MQRRKKEVKEKMPKKLRTRRKMKSFELLKVAYPEFNQREPHSLSGSTVLFSSHSSLLQPNCRAGSRPRCTGKSECQWGLRQNLQRSIYKILEAQWGLAGQAPIGANRGWAFGEEEMAGGWPAGPP</sequence>